<organism evidence="4 5">
    <name type="scientific">Iris pallida</name>
    <name type="common">Sweet iris</name>
    <dbReference type="NCBI Taxonomy" id="29817"/>
    <lineage>
        <taxon>Eukaryota</taxon>
        <taxon>Viridiplantae</taxon>
        <taxon>Streptophyta</taxon>
        <taxon>Embryophyta</taxon>
        <taxon>Tracheophyta</taxon>
        <taxon>Spermatophyta</taxon>
        <taxon>Magnoliopsida</taxon>
        <taxon>Liliopsida</taxon>
        <taxon>Asparagales</taxon>
        <taxon>Iridaceae</taxon>
        <taxon>Iridoideae</taxon>
        <taxon>Irideae</taxon>
        <taxon>Iris</taxon>
    </lineage>
</organism>
<dbReference type="EMBL" id="JANAVB010041219">
    <property type="protein sequence ID" value="KAJ6796797.1"/>
    <property type="molecule type" value="Genomic_DNA"/>
</dbReference>
<reference evidence="4" key="1">
    <citation type="journal article" date="2023" name="GigaByte">
        <title>Genome assembly of the bearded iris, Iris pallida Lam.</title>
        <authorList>
            <person name="Bruccoleri R.E."/>
            <person name="Oakeley E.J."/>
            <person name="Faust A.M.E."/>
            <person name="Altorfer M."/>
            <person name="Dessus-Babus S."/>
            <person name="Burckhardt D."/>
            <person name="Oertli M."/>
            <person name="Naumann U."/>
            <person name="Petersen F."/>
            <person name="Wong J."/>
        </authorList>
    </citation>
    <scope>NUCLEOTIDE SEQUENCE</scope>
    <source>
        <strain evidence="4">GSM-AAB239-AS_SAM_17_03QT</strain>
    </source>
</reference>
<comment type="caution">
    <text evidence="4">The sequence shown here is derived from an EMBL/GenBank/DDBJ whole genome shotgun (WGS) entry which is preliminary data.</text>
</comment>
<dbReference type="EMBL" id="JANAVB010041219">
    <property type="protein sequence ID" value="KAJ6796798.1"/>
    <property type="molecule type" value="Genomic_DNA"/>
</dbReference>
<accession>A0AAX6FTK5</accession>
<name>A0AAX6FTK5_IRIPA</name>
<reference evidence="4" key="2">
    <citation type="submission" date="2023-04" db="EMBL/GenBank/DDBJ databases">
        <authorList>
            <person name="Bruccoleri R.E."/>
            <person name="Oakeley E.J."/>
            <person name="Faust A.-M."/>
            <person name="Dessus-Babus S."/>
            <person name="Altorfer M."/>
            <person name="Burckhardt D."/>
            <person name="Oertli M."/>
            <person name="Naumann U."/>
            <person name="Petersen F."/>
            <person name="Wong J."/>
        </authorList>
    </citation>
    <scope>NUCLEOTIDE SEQUENCE</scope>
    <source>
        <strain evidence="4">GSM-AAB239-AS_SAM_17_03QT</strain>
        <tissue evidence="4">Leaf</tissue>
    </source>
</reference>
<dbReference type="AlphaFoldDB" id="A0AAX6FTK5"/>
<gene>
    <name evidence="2" type="ORF">M6B38_220310</name>
    <name evidence="3" type="ORF">M6B38_220315</name>
    <name evidence="4" type="ORF">M6B38_401105</name>
</gene>
<feature type="compositionally biased region" description="Gly residues" evidence="1">
    <location>
        <begin position="1"/>
        <end position="10"/>
    </location>
</feature>
<evidence type="ECO:0000313" key="4">
    <source>
        <dbReference type="EMBL" id="KAJ6819754.1"/>
    </source>
</evidence>
<protein>
    <submittedName>
        <fullName evidence="4">Basic proline-rich protein-like</fullName>
    </submittedName>
</protein>
<proteinExistence type="predicted"/>
<evidence type="ECO:0000313" key="3">
    <source>
        <dbReference type="EMBL" id="KAJ6796798.1"/>
    </source>
</evidence>
<dbReference type="Proteomes" id="UP001140949">
    <property type="component" value="Unassembled WGS sequence"/>
</dbReference>
<keyword evidence="5" id="KW-1185">Reference proteome</keyword>
<evidence type="ECO:0000256" key="1">
    <source>
        <dbReference type="SAM" id="MobiDB-lite"/>
    </source>
</evidence>
<sequence length="119" mass="12784">MSGGCVGWGGTLRRRERSAEATRRCPPVGEAVMLGHSHQQGEERWSWGLERRLNAGGHVGRSPRNSGTAGVQIRRTRRMKLGGAGPLGNAKVRASLPLLSILKFGGLMVVVATTETGRR</sequence>
<dbReference type="EMBL" id="JANAVB010025999">
    <property type="protein sequence ID" value="KAJ6819754.1"/>
    <property type="molecule type" value="Genomic_DNA"/>
</dbReference>
<evidence type="ECO:0000313" key="5">
    <source>
        <dbReference type="Proteomes" id="UP001140949"/>
    </source>
</evidence>
<evidence type="ECO:0000313" key="2">
    <source>
        <dbReference type="EMBL" id="KAJ6796797.1"/>
    </source>
</evidence>
<feature type="region of interest" description="Disordered" evidence="1">
    <location>
        <begin position="1"/>
        <end position="23"/>
    </location>
</feature>